<evidence type="ECO:0000313" key="1">
    <source>
        <dbReference type="EMBL" id="SMO77713.1"/>
    </source>
</evidence>
<name>A0A521E167_9BACT</name>
<keyword evidence="2" id="KW-1185">Reference proteome</keyword>
<proteinExistence type="predicted"/>
<dbReference type="Proteomes" id="UP000317315">
    <property type="component" value="Unassembled WGS sequence"/>
</dbReference>
<evidence type="ECO:0000313" key="2">
    <source>
        <dbReference type="Proteomes" id="UP000317315"/>
    </source>
</evidence>
<gene>
    <name evidence="1" type="ORF">SAMN06269117_1308</name>
</gene>
<protein>
    <submittedName>
        <fullName evidence="1">Uncharacterized protein</fullName>
    </submittedName>
</protein>
<dbReference type="EMBL" id="FXTM01000030">
    <property type="protein sequence ID" value="SMO77713.1"/>
    <property type="molecule type" value="Genomic_DNA"/>
</dbReference>
<dbReference type="AlphaFoldDB" id="A0A521E167"/>
<reference evidence="1 2" key="1">
    <citation type="submission" date="2017-05" db="EMBL/GenBank/DDBJ databases">
        <authorList>
            <person name="Varghese N."/>
            <person name="Submissions S."/>
        </authorList>
    </citation>
    <scope>NUCLEOTIDE SEQUENCE [LARGE SCALE GENOMIC DNA]</scope>
    <source>
        <strain evidence="1 2">DSM 16304</strain>
    </source>
</reference>
<organism evidence="1 2">
    <name type="scientific">Balnearium lithotrophicum</name>
    <dbReference type="NCBI Taxonomy" id="223788"/>
    <lineage>
        <taxon>Bacteria</taxon>
        <taxon>Pseudomonadati</taxon>
        <taxon>Aquificota</taxon>
        <taxon>Aquificia</taxon>
        <taxon>Desulfurobacteriales</taxon>
        <taxon>Desulfurobacteriaceae</taxon>
        <taxon>Balnearium</taxon>
    </lineage>
</organism>
<dbReference type="OrthoDB" id="5402300at2"/>
<dbReference type="RefSeq" id="WP_142936193.1">
    <property type="nucleotide sequence ID" value="NZ_FXTM01000030.1"/>
</dbReference>
<accession>A0A521E167</accession>
<sequence length="81" mass="9635">MESSKDKAERLARTIVADFFLYNQDKIDMGLQNDDFFERLKDEIDDSIAFYREHVGGKLELLWDTLFNKLMQREAQLIEES</sequence>